<dbReference type="EMBL" id="JBCAWK010000002">
    <property type="protein sequence ID" value="KAK8865605.1"/>
    <property type="molecule type" value="Genomic_DNA"/>
</dbReference>
<dbReference type="Gene3D" id="1.10.3210.50">
    <property type="match status" value="1"/>
</dbReference>
<dbReference type="CDD" id="cd00077">
    <property type="entry name" value="HDc"/>
    <property type="match status" value="1"/>
</dbReference>
<evidence type="ECO:0000313" key="2">
    <source>
        <dbReference type="EMBL" id="KAK8865605.1"/>
    </source>
</evidence>
<sequence>MAYVRPTELLGQAEALVRREMAKYDPSHDWPHVDRVRKMALKIAQTMTPTPDLLVVELAALFHDLNGKYITSSSPSLSTLLSPLLSLSPVTSDQSALVLGIIPSISYTSELRLSSSVPSQWTWQSSCPELHAVQDADRLDAIGSIGIMRVSAYSGAKGRKLLEDEEMVKIGESAEGHFEEKLLKVRDRMKTVWGREEAEKRHQTMVHFLSDLERERESAL</sequence>
<name>A0AAW0Z3V2_9TREE</name>
<dbReference type="SMART" id="SM00471">
    <property type="entry name" value="HDc"/>
    <property type="match status" value="1"/>
</dbReference>
<proteinExistence type="predicted"/>
<dbReference type="KEGG" id="kne:92178009"/>
<gene>
    <name evidence="2" type="ORF">IAR55_000749</name>
</gene>
<dbReference type="InterPro" id="IPR003607">
    <property type="entry name" value="HD/PDEase_dom"/>
</dbReference>
<dbReference type="SUPFAM" id="SSF109604">
    <property type="entry name" value="HD-domain/PDEase-like"/>
    <property type="match status" value="1"/>
</dbReference>
<evidence type="ECO:0000313" key="3">
    <source>
        <dbReference type="Proteomes" id="UP001388673"/>
    </source>
</evidence>
<dbReference type="PANTHER" id="PTHR33594">
    <property type="entry name" value="SUPERFAMILY HYDROLASE, PUTATIVE (AFU_ORTHOLOGUE AFUA_1G03035)-RELATED"/>
    <property type="match status" value="1"/>
</dbReference>
<evidence type="ECO:0000259" key="1">
    <source>
        <dbReference type="SMART" id="SM00471"/>
    </source>
</evidence>
<dbReference type="PANTHER" id="PTHR33594:SF1">
    <property type="entry name" value="HD_PDEASE DOMAIN-CONTAINING PROTEIN"/>
    <property type="match status" value="1"/>
</dbReference>
<comment type="caution">
    <text evidence="2">The sequence shown here is derived from an EMBL/GenBank/DDBJ whole genome shotgun (WGS) entry which is preliminary data.</text>
</comment>
<dbReference type="GeneID" id="92178009"/>
<keyword evidence="3" id="KW-1185">Reference proteome</keyword>
<dbReference type="AlphaFoldDB" id="A0AAW0Z3V2"/>
<dbReference type="RefSeq" id="XP_066805084.1">
    <property type="nucleotide sequence ID" value="XM_066943883.1"/>
</dbReference>
<organism evidence="2 3">
    <name type="scientific">Kwoniella newhampshirensis</name>
    <dbReference type="NCBI Taxonomy" id="1651941"/>
    <lineage>
        <taxon>Eukaryota</taxon>
        <taxon>Fungi</taxon>
        <taxon>Dikarya</taxon>
        <taxon>Basidiomycota</taxon>
        <taxon>Agaricomycotina</taxon>
        <taxon>Tremellomycetes</taxon>
        <taxon>Tremellales</taxon>
        <taxon>Cryptococcaceae</taxon>
        <taxon>Kwoniella</taxon>
    </lineage>
</organism>
<accession>A0AAW0Z3V2</accession>
<dbReference type="Proteomes" id="UP001388673">
    <property type="component" value="Unassembled WGS sequence"/>
</dbReference>
<reference evidence="2 3" key="1">
    <citation type="journal article" date="2024" name="bioRxiv">
        <title>Comparative genomics of Cryptococcus and Kwoniella reveals pathogenesis evolution and contrasting karyotype dynamics via intercentromeric recombination or chromosome fusion.</title>
        <authorList>
            <person name="Coelho M.A."/>
            <person name="David-Palma M."/>
            <person name="Shea T."/>
            <person name="Bowers K."/>
            <person name="McGinley-Smith S."/>
            <person name="Mohammad A.W."/>
            <person name="Gnirke A."/>
            <person name="Yurkov A.M."/>
            <person name="Nowrousian M."/>
            <person name="Sun S."/>
            <person name="Cuomo C.A."/>
            <person name="Heitman J."/>
        </authorList>
    </citation>
    <scope>NUCLEOTIDE SEQUENCE [LARGE SCALE GENOMIC DNA]</scope>
    <source>
        <strain evidence="2 3">CBS 13917</strain>
    </source>
</reference>
<feature type="domain" description="HD/PDEase" evidence="1">
    <location>
        <begin position="25"/>
        <end position="151"/>
    </location>
</feature>
<protein>
    <recommendedName>
        <fullName evidence="1">HD/PDEase domain-containing protein</fullName>
    </recommendedName>
</protein>